<dbReference type="EMBL" id="FOLX01000001">
    <property type="protein sequence ID" value="SFC67654.1"/>
    <property type="molecule type" value="Genomic_DNA"/>
</dbReference>
<dbReference type="NCBIfam" id="NF033681">
    <property type="entry name" value="ExeM_NucH_DNase"/>
    <property type="match status" value="1"/>
</dbReference>
<name>A0A1I1L3Q3_9RHOB</name>
<feature type="domain" description="5'-Nucleotidase C-terminal" evidence="1">
    <location>
        <begin position="605"/>
        <end position="789"/>
    </location>
</feature>
<dbReference type="InterPro" id="IPR006179">
    <property type="entry name" value="5_nucleotidase/apyrase"/>
</dbReference>
<dbReference type="SUPFAM" id="SSF56219">
    <property type="entry name" value="DNase I-like"/>
    <property type="match status" value="1"/>
</dbReference>
<evidence type="ECO:0000259" key="2">
    <source>
        <dbReference type="Pfam" id="PF03372"/>
    </source>
</evidence>
<dbReference type="InterPro" id="IPR036907">
    <property type="entry name" value="5'-Nucleotdase_C_sf"/>
</dbReference>
<dbReference type="InterPro" id="IPR011049">
    <property type="entry name" value="Serralysin-like_metalloprot_C"/>
</dbReference>
<dbReference type="Pfam" id="PF02872">
    <property type="entry name" value="5_nucleotid_C"/>
    <property type="match status" value="1"/>
</dbReference>
<organism evidence="3 4">
    <name type="scientific">Pseudooceanicola nitratireducens</name>
    <dbReference type="NCBI Taxonomy" id="517719"/>
    <lineage>
        <taxon>Bacteria</taxon>
        <taxon>Pseudomonadati</taxon>
        <taxon>Pseudomonadota</taxon>
        <taxon>Alphaproteobacteria</taxon>
        <taxon>Rhodobacterales</taxon>
        <taxon>Paracoccaceae</taxon>
        <taxon>Pseudooceanicola</taxon>
    </lineage>
</organism>
<dbReference type="STRING" id="517719.SAMN05421762_1760"/>
<dbReference type="Gene3D" id="2.60.120.260">
    <property type="entry name" value="Galactose-binding domain-like"/>
    <property type="match status" value="1"/>
</dbReference>
<dbReference type="GO" id="GO:0008253">
    <property type="term" value="F:5'-nucleotidase activity"/>
    <property type="evidence" value="ECO:0007669"/>
    <property type="project" value="TreeGrafter"/>
</dbReference>
<dbReference type="Proteomes" id="UP000231644">
    <property type="component" value="Unassembled WGS sequence"/>
</dbReference>
<dbReference type="CDD" id="cd10283">
    <property type="entry name" value="MnuA_DNase1-like"/>
    <property type="match status" value="1"/>
</dbReference>
<feature type="domain" description="Endonuclease/exonuclease/phosphatase" evidence="2">
    <location>
        <begin position="1362"/>
        <end position="1651"/>
    </location>
</feature>
<dbReference type="GO" id="GO:0030288">
    <property type="term" value="C:outer membrane-bounded periplasmic space"/>
    <property type="evidence" value="ECO:0007669"/>
    <property type="project" value="TreeGrafter"/>
</dbReference>
<evidence type="ECO:0000313" key="4">
    <source>
        <dbReference type="Proteomes" id="UP000231644"/>
    </source>
</evidence>
<evidence type="ECO:0000313" key="3">
    <source>
        <dbReference type="EMBL" id="SFC67654.1"/>
    </source>
</evidence>
<proteinExistence type="predicted"/>
<dbReference type="SUPFAM" id="SSF56300">
    <property type="entry name" value="Metallo-dependent phosphatases"/>
    <property type="match status" value="1"/>
</dbReference>
<dbReference type="InterPro" id="IPR008334">
    <property type="entry name" value="5'-Nucleotdase_C"/>
</dbReference>
<dbReference type="InterPro" id="IPR047971">
    <property type="entry name" value="ExeM-like"/>
</dbReference>
<accession>A0A1I1L3Q3</accession>
<evidence type="ECO:0000259" key="1">
    <source>
        <dbReference type="Pfam" id="PF02872"/>
    </source>
</evidence>
<dbReference type="Pfam" id="PF03372">
    <property type="entry name" value="Exo_endo_phos"/>
    <property type="match status" value="1"/>
</dbReference>
<dbReference type="PANTHER" id="PTHR11575">
    <property type="entry name" value="5'-NUCLEOTIDASE-RELATED"/>
    <property type="match status" value="1"/>
</dbReference>
<dbReference type="InterPro" id="IPR029052">
    <property type="entry name" value="Metallo-depent_PP-like"/>
</dbReference>
<sequence>MAANVPCDPRPICVNWVGRNMRRAIYTNDFNDFLGNGFSYDPIYGQLDLDQWTVTGFSAEDDLSRGETAGDVTTGGLYALTRGGEDGNALMIQPTGSDFTPGSLVLDLNSGDKALTDVIASFDLLVNNNATRGNSFDFAYSLDGTTWIPLSSFTSTAAADSNGFVAQTVAVMLPDLAAGTDFQLRWSGADVDGSGSRDEFGIDNLEVTGVEVIDSEQGVFTLELLHIADQEASSGAVLDAPNLSAVLNALRAQDLGEDGLADNTLTLSSGDAFIPGIFYDASEAVFGSAGIADIQIQNELGIQAIALGNHEFDFGTEVLADLISGAAPGTILGEDFAGALFPYLSTNLDFSTDVKLAPLEVAGGGDPLANTVTSSVVLETNGEKIAVIGATTPTLDRISSPGGVGILPGDFDDTPTADQLDALAAQIQAEVDSLLAADASLNKVVLMAHMQRINIEQDLAARLENVDIIVAGGSNTRLFDDNDRPRDGDSDQGQYPIFIENAGGTTTAVVNTDGSYKYVGRLVIDFDAEGNIIPGSYDETVSGAYATDAQGVADLGAEGLVDAEVQQIADAIEAQIIATESNVFGISDVFLNGNRSGVDGDPDGVRTQETNLGNLTADANLAAAKEVDETVVVSIKNGGGIRSSIGETVVLPGDVVATRLPNGELVDSQGNVIKPEGGISQTDIQTALAFNNELSLLTLTREQLVEVLEHGVGALPSVSGRFIQISGVEFSFDPDLPAGSRVVNAEIVDEDGNQIAELVRDGVISGDATETFRIVTLNFMAGGGDGYPFASFENTDRVDLVVDGAERTGEASFAADYTEQDALAEYLADMEGAYSDEDQDPSGDTRIQNLNYRADTVFGDAPVEDSIVINEVLASTTGSDSEYIELFGTPGASLAGLSFIAVESEDAATPGDIDFRYDFADTDVLGDNGFLLLANALAQSTYGVEANITFTGSMENGSTTYALVETASLTGDAVTGGEVVIDTVASVDANPATVFFDAPVVGPDGSYFPAGVGRVEDGVDTDTAEDFQILNFNNSSTVNTPTAGTGLGGNTGNPDGDIDDEPTLISTVQGSGADSLMVGQTVVIEAIVSGDYQSGDADSFRELGGFFLMEETADRDADAMTSEGIFVYEGATLLTDVAAGDRVRVLGTVVERFGKTTIEAAEVRVEEAGAVDPLTLAVTTTLPDLDDREALESMLVTIDEALTFSESFDYEDYGQALLSTDGPIYQYSQTNTPDVDGNAAYQQEVADRTILIDDGSNGARSDYDPITEPDGDLIGANTDAAMMGQSVTGLTAIMDYDFGEYRLRLPEGVDFDLDDASNPVQEQPADVGSDFKVGSLNVLNYFTTLSGLMDNGQSPRGAENEEELARQTAKLVNTIIGMDADVIGLVEIENDFAGDTFALKTLVAEVNATLGYDAWDFVDPGREFVGDDAIAVAFIYDTRSVSLMGGAAVLDTAEFLDPLGAETNGDAYNRAALAQTFQDIDGGGVFTASVNHFKSKGSLTGAEGDVDLGDGAGANNATRTEAARILAEWLDSDPTNSGDEDVVILGDLNSYAKEDPITTLEAAGYTDLARAYEGDDVYSYRFSGQIGTLDYAMANEALTSQVTGATTWNINSDAPVYFDYNLDDTYTSPNTMRPTDQGLFDADSALRGSDHDPVIIGLDLEDGRPLMLVGSHGNDRLNGTEADEIIIGNGGRLDVVRGGAGADTFVFVDQDSLREQLRILDFDVTEDLLALNGAEVLSTRVLGSNLLINLDGGNDSIFLHGVTDFNDVMLTQDTFAFV</sequence>
<dbReference type="InterPro" id="IPR005135">
    <property type="entry name" value="Endo/exonuclease/phosphatase"/>
</dbReference>
<dbReference type="CDD" id="cd04486">
    <property type="entry name" value="YhcR_OBF_like"/>
    <property type="match status" value="1"/>
</dbReference>
<reference evidence="3 4" key="1">
    <citation type="submission" date="2016-10" db="EMBL/GenBank/DDBJ databases">
        <authorList>
            <person name="de Groot N.N."/>
        </authorList>
    </citation>
    <scope>NUCLEOTIDE SEQUENCE [LARGE SCALE GENOMIC DNA]</scope>
    <source>
        <strain evidence="3 4">DSM 29619</strain>
    </source>
</reference>
<dbReference type="GO" id="GO:0008768">
    <property type="term" value="F:UDP-sugar diphosphatase activity"/>
    <property type="evidence" value="ECO:0007669"/>
    <property type="project" value="TreeGrafter"/>
</dbReference>
<gene>
    <name evidence="3" type="ORF">SAMN05421762_1760</name>
</gene>
<dbReference type="PANTHER" id="PTHR11575:SF24">
    <property type="entry name" value="5'-NUCLEOTIDASE"/>
    <property type="match status" value="1"/>
</dbReference>
<dbReference type="Gene3D" id="3.90.780.10">
    <property type="entry name" value="5'-Nucleotidase, C-terminal domain"/>
    <property type="match status" value="1"/>
</dbReference>
<dbReference type="InterPro" id="IPR036691">
    <property type="entry name" value="Endo/exonu/phosph_ase_sf"/>
</dbReference>
<keyword evidence="4" id="KW-1185">Reference proteome</keyword>
<dbReference type="SUPFAM" id="SSF51120">
    <property type="entry name" value="beta-Roll"/>
    <property type="match status" value="1"/>
</dbReference>
<protein>
    <submittedName>
        <fullName evidence="3">Predicted extracellular nuclease</fullName>
    </submittedName>
</protein>
<dbReference type="PRINTS" id="PR01607">
    <property type="entry name" value="APYRASEFAMLY"/>
</dbReference>
<dbReference type="Gene3D" id="3.60.10.10">
    <property type="entry name" value="Endonuclease/exonuclease/phosphatase"/>
    <property type="match status" value="1"/>
</dbReference>
<dbReference type="Gene3D" id="3.60.21.10">
    <property type="match status" value="1"/>
</dbReference>
<dbReference type="GO" id="GO:0009166">
    <property type="term" value="P:nucleotide catabolic process"/>
    <property type="evidence" value="ECO:0007669"/>
    <property type="project" value="InterPro"/>
</dbReference>
<dbReference type="SUPFAM" id="SSF55816">
    <property type="entry name" value="5'-nucleotidase (syn. UDP-sugar hydrolase), C-terminal domain"/>
    <property type="match status" value="1"/>
</dbReference>